<accession>A0A7V0NEU0</accession>
<evidence type="ECO:0000313" key="1">
    <source>
        <dbReference type="EMBL" id="HDD35603.1"/>
    </source>
</evidence>
<dbReference type="InterPro" id="IPR006837">
    <property type="entry name" value="Divergent_DAC"/>
</dbReference>
<dbReference type="CDD" id="cd10936">
    <property type="entry name" value="CE4_DAC2"/>
    <property type="match status" value="1"/>
</dbReference>
<organism evidence="1">
    <name type="scientific">Desulfofervidus auxilii</name>
    <dbReference type="NCBI Taxonomy" id="1621989"/>
    <lineage>
        <taxon>Bacteria</taxon>
        <taxon>Pseudomonadati</taxon>
        <taxon>Thermodesulfobacteriota</taxon>
        <taxon>Candidatus Desulfofervidia</taxon>
        <taxon>Candidatus Desulfofervidales</taxon>
        <taxon>Candidatus Desulfofervidaceae</taxon>
        <taxon>Candidatus Desulfofervidus</taxon>
    </lineage>
</organism>
<gene>
    <name evidence="1" type="ORF">ENF30_02255</name>
</gene>
<protein>
    <submittedName>
        <fullName evidence="1">Divergent polysaccharide deacetylase family protein</fullName>
    </submittedName>
</protein>
<dbReference type="PANTHER" id="PTHR30105">
    <property type="entry name" value="UNCHARACTERIZED YIBQ-RELATED"/>
    <property type="match status" value="1"/>
</dbReference>
<dbReference type="EMBL" id="DQWQ01000096">
    <property type="protein sequence ID" value="HDD35603.1"/>
    <property type="molecule type" value="Genomic_DNA"/>
</dbReference>
<dbReference type="InterPro" id="IPR011330">
    <property type="entry name" value="Glyco_hydro/deAcase_b/a-brl"/>
</dbReference>
<name>A0A7V0NEU0_DESA2</name>
<reference evidence="1" key="1">
    <citation type="journal article" date="2020" name="mSystems">
        <title>Genome- and Community-Level Interaction Insights into Carbon Utilization and Element Cycling Functions of Hydrothermarchaeota in Hydrothermal Sediment.</title>
        <authorList>
            <person name="Zhou Z."/>
            <person name="Liu Y."/>
            <person name="Xu W."/>
            <person name="Pan J."/>
            <person name="Luo Z.H."/>
            <person name="Li M."/>
        </authorList>
    </citation>
    <scope>NUCLEOTIDE SEQUENCE [LARGE SCALE GENOMIC DNA]</scope>
    <source>
        <strain evidence="1">HyVt-113</strain>
    </source>
</reference>
<sequence length="275" mass="31917">TNIKSSFSTLSQKKHIQVVFKRQWRIIITYCNIITHHIIFKPYKKRPFLAIIVDDLGYNLNVVRELLNMNLPLNYSILPFLPYTKEIAQWLHIVDAEILLHLPMEAQRHFYLNHQPGMLFVNMPKTTLMLQLRRDLEAVPFIKGVNNHMGSKFTQDIVAMSLVLSEIKKRGLYFVDSFTTPRSVGYKLAKRMGLRSVRADLFLDAYQDPLSIKEHLKKLTTKAKTEGAALGICHPYPNTIAILKKELPKLLNKFEFLTISDFILYLTEQSSQNSR</sequence>
<dbReference type="SUPFAM" id="SSF88713">
    <property type="entry name" value="Glycoside hydrolase/deacetylase"/>
    <property type="match status" value="1"/>
</dbReference>
<dbReference type="Proteomes" id="UP000885706">
    <property type="component" value="Unassembled WGS sequence"/>
</dbReference>
<dbReference type="GO" id="GO:0005975">
    <property type="term" value="P:carbohydrate metabolic process"/>
    <property type="evidence" value="ECO:0007669"/>
    <property type="project" value="InterPro"/>
</dbReference>
<dbReference type="AlphaFoldDB" id="A0A7V0NEU0"/>
<comment type="caution">
    <text evidence="1">The sequence shown here is derived from an EMBL/GenBank/DDBJ whole genome shotgun (WGS) entry which is preliminary data.</text>
</comment>
<dbReference type="PANTHER" id="PTHR30105:SF2">
    <property type="entry name" value="DIVERGENT POLYSACCHARIDE DEACETYLASE SUPERFAMILY"/>
    <property type="match status" value="1"/>
</dbReference>
<proteinExistence type="predicted"/>
<dbReference type="Gene3D" id="3.20.20.370">
    <property type="entry name" value="Glycoside hydrolase/deacetylase"/>
    <property type="match status" value="1"/>
</dbReference>
<feature type="non-terminal residue" evidence="1">
    <location>
        <position position="1"/>
    </location>
</feature>
<dbReference type="Pfam" id="PF04748">
    <property type="entry name" value="Polysacc_deac_2"/>
    <property type="match status" value="1"/>
</dbReference>